<comment type="caution">
    <text evidence="1">The sequence shown here is derived from an EMBL/GenBank/DDBJ whole genome shotgun (WGS) entry which is preliminary data.</text>
</comment>
<evidence type="ECO:0000313" key="1">
    <source>
        <dbReference type="EMBL" id="PTQ58463.1"/>
    </source>
</evidence>
<dbReference type="GO" id="GO:0022900">
    <property type="term" value="P:electron transport chain"/>
    <property type="evidence" value="ECO:0007669"/>
    <property type="project" value="InterPro"/>
</dbReference>
<dbReference type="GO" id="GO:0020037">
    <property type="term" value="F:heme binding"/>
    <property type="evidence" value="ECO:0007669"/>
    <property type="project" value="InterPro"/>
</dbReference>
<keyword evidence="2" id="KW-1185">Reference proteome</keyword>
<dbReference type="GO" id="GO:0009055">
    <property type="term" value="F:electron transfer activity"/>
    <property type="evidence" value="ECO:0007669"/>
    <property type="project" value="InterPro"/>
</dbReference>
<dbReference type="RefSeq" id="WP_208631462.1">
    <property type="nucleotide sequence ID" value="NZ_QAOG01000008.1"/>
</dbReference>
<dbReference type="AlphaFoldDB" id="A0A2T5GGN4"/>
<reference evidence="1 2" key="1">
    <citation type="submission" date="2018-04" db="EMBL/GenBank/DDBJ databases">
        <title>Genomic Encyclopedia of Type Strains, Phase III (KMG-III): the genomes of soil and plant-associated and newly described type strains.</title>
        <authorList>
            <person name="Whitman W."/>
        </authorList>
    </citation>
    <scope>NUCLEOTIDE SEQUENCE [LARGE SCALE GENOMIC DNA]</scope>
    <source>
        <strain evidence="1 2">MA101b</strain>
    </source>
</reference>
<evidence type="ECO:0000313" key="2">
    <source>
        <dbReference type="Proteomes" id="UP000244189"/>
    </source>
</evidence>
<sequence length="342" mass="35720">MTATGPQIETAPPTLRQLNTAVLIAAGAAAAISIAAVLPAEYGVDPTGIGRVLGLTPMGERRVAQANGGKAPAGPVAGDAIATTPDGGRRVRIVLGPYAGREVKAAMKAGAELTYRWSTDGAPVEFEFHGEPDVPRTPGDYSSYAKGMKASAQGRFKAGFAGHHGWYWKNPTATPVVVTAIVKGAVESFAPIYAKGAAVAAPATDSVAGAAGSVETTRYATDLPLKTVMRAVFGHAAQEIWKRQGYVSDATGVHSLFPKDAEEWTLAENDALSLAEMTNILLLPGRRVDEQAWIDSVAGVRKSALTLAALTRKQDKDAYMEAGLHLNDACNACHARYAPGVE</sequence>
<organism evidence="1 2">
    <name type="scientific">Sphingomonas aurantiaca</name>
    <dbReference type="NCBI Taxonomy" id="185949"/>
    <lineage>
        <taxon>Bacteria</taxon>
        <taxon>Pseudomonadati</taxon>
        <taxon>Pseudomonadota</taxon>
        <taxon>Alphaproteobacteria</taxon>
        <taxon>Sphingomonadales</taxon>
        <taxon>Sphingomonadaceae</taxon>
        <taxon>Sphingomonas</taxon>
    </lineage>
</organism>
<protein>
    <submittedName>
        <fullName evidence="1">Uncharacterized protein</fullName>
    </submittedName>
</protein>
<name>A0A2T5GGN4_9SPHN</name>
<dbReference type="GO" id="GO:0005506">
    <property type="term" value="F:iron ion binding"/>
    <property type="evidence" value="ECO:0007669"/>
    <property type="project" value="InterPro"/>
</dbReference>
<accession>A0A2T5GGN4</accession>
<dbReference type="Proteomes" id="UP000244189">
    <property type="component" value="Unassembled WGS sequence"/>
</dbReference>
<dbReference type="SUPFAM" id="SSF47175">
    <property type="entry name" value="Cytochromes"/>
    <property type="match status" value="1"/>
</dbReference>
<dbReference type="InterPro" id="IPR010980">
    <property type="entry name" value="Cyt_c/b562"/>
</dbReference>
<gene>
    <name evidence="1" type="ORF">C8J26_3764</name>
</gene>
<proteinExistence type="predicted"/>
<dbReference type="EMBL" id="QAOG01000008">
    <property type="protein sequence ID" value="PTQ58463.1"/>
    <property type="molecule type" value="Genomic_DNA"/>
</dbReference>